<evidence type="ECO:0000256" key="5">
    <source>
        <dbReference type="ARBA" id="ARBA00022692"/>
    </source>
</evidence>
<keyword evidence="12" id="KW-1185">Reference proteome</keyword>
<keyword evidence="4 9" id="KW-0997">Cell inner membrane</keyword>
<evidence type="ECO:0000313" key="12">
    <source>
        <dbReference type="Proteomes" id="UP001431784"/>
    </source>
</evidence>
<keyword evidence="7 9" id="KW-0472">Membrane</keyword>
<keyword evidence="3" id="KW-1003">Cell membrane</keyword>
<dbReference type="Pfam" id="PF04290">
    <property type="entry name" value="DctQ"/>
    <property type="match status" value="1"/>
</dbReference>
<sequence length="180" mass="19604">MTGHTPALRHAIDWIDRGAGAIDWLSRIAMGAALLGVLTMLLLQVAVRYVVNFPLPWVEELAVYLSGYIAMIGTAVCLRMGFHLQVDLLRDRLGGRVRILHFLLVNLVVAGFGYFLLKYGIRFVELGAGQTSPSSYFPVALGRLAMPVGGGLLIIQSIVLALRATDALIFGPRASDQSLW</sequence>
<dbReference type="InterPro" id="IPR007387">
    <property type="entry name" value="TRAP_DctQ"/>
</dbReference>
<comment type="subcellular location">
    <subcellularLocation>
        <location evidence="1 9">Cell inner membrane</location>
        <topology evidence="1 9">Multi-pass membrane protein</topology>
    </subcellularLocation>
</comment>
<evidence type="ECO:0000256" key="7">
    <source>
        <dbReference type="ARBA" id="ARBA00023136"/>
    </source>
</evidence>
<evidence type="ECO:0000256" key="2">
    <source>
        <dbReference type="ARBA" id="ARBA00022448"/>
    </source>
</evidence>
<name>A0ABT5TCQ6_9RHOB</name>
<organism evidence="11 12">
    <name type="scientific">Roseinatronobacter alkalisoli</name>
    <dbReference type="NCBI Taxonomy" id="3028235"/>
    <lineage>
        <taxon>Bacteria</taxon>
        <taxon>Pseudomonadati</taxon>
        <taxon>Pseudomonadota</taxon>
        <taxon>Alphaproteobacteria</taxon>
        <taxon>Rhodobacterales</taxon>
        <taxon>Paracoccaceae</taxon>
        <taxon>Roseinatronobacter</taxon>
    </lineage>
</organism>
<protein>
    <recommendedName>
        <fullName evidence="9">TRAP transporter small permease protein</fullName>
    </recommendedName>
</protein>
<keyword evidence="5 9" id="KW-0812">Transmembrane</keyword>
<comment type="function">
    <text evidence="9">Part of the tripartite ATP-independent periplasmic (TRAP) transport system.</text>
</comment>
<evidence type="ECO:0000256" key="9">
    <source>
        <dbReference type="RuleBase" id="RU369079"/>
    </source>
</evidence>
<feature type="transmembrane region" description="Helical" evidence="9">
    <location>
        <begin position="137"/>
        <end position="162"/>
    </location>
</feature>
<dbReference type="InterPro" id="IPR055348">
    <property type="entry name" value="DctQ"/>
</dbReference>
<evidence type="ECO:0000259" key="10">
    <source>
        <dbReference type="Pfam" id="PF04290"/>
    </source>
</evidence>
<comment type="caution">
    <text evidence="11">The sequence shown here is derived from an EMBL/GenBank/DDBJ whole genome shotgun (WGS) entry which is preliminary data.</text>
</comment>
<feature type="domain" description="Tripartite ATP-independent periplasmic transporters DctQ component" evidence="10">
    <location>
        <begin position="39"/>
        <end position="164"/>
    </location>
</feature>
<accession>A0ABT5TCQ6</accession>
<proteinExistence type="inferred from homology"/>
<dbReference type="EMBL" id="JAQZSM010000019">
    <property type="protein sequence ID" value="MDD7972754.1"/>
    <property type="molecule type" value="Genomic_DNA"/>
</dbReference>
<feature type="transmembrane region" description="Helical" evidence="9">
    <location>
        <begin position="61"/>
        <end position="78"/>
    </location>
</feature>
<dbReference type="RefSeq" id="WP_274353431.1">
    <property type="nucleotide sequence ID" value="NZ_JAQZSM010000019.1"/>
</dbReference>
<dbReference type="Proteomes" id="UP001431784">
    <property type="component" value="Unassembled WGS sequence"/>
</dbReference>
<evidence type="ECO:0000256" key="6">
    <source>
        <dbReference type="ARBA" id="ARBA00022989"/>
    </source>
</evidence>
<evidence type="ECO:0000256" key="4">
    <source>
        <dbReference type="ARBA" id="ARBA00022519"/>
    </source>
</evidence>
<dbReference type="PANTHER" id="PTHR35011:SF2">
    <property type="entry name" value="2,3-DIKETO-L-GULONATE TRAP TRANSPORTER SMALL PERMEASE PROTEIN YIAM"/>
    <property type="match status" value="1"/>
</dbReference>
<feature type="transmembrane region" description="Helical" evidence="9">
    <location>
        <begin position="99"/>
        <end position="117"/>
    </location>
</feature>
<evidence type="ECO:0000256" key="8">
    <source>
        <dbReference type="ARBA" id="ARBA00038436"/>
    </source>
</evidence>
<dbReference type="PANTHER" id="PTHR35011">
    <property type="entry name" value="2,3-DIKETO-L-GULONATE TRAP TRANSPORTER SMALL PERMEASE PROTEIN YIAM"/>
    <property type="match status" value="1"/>
</dbReference>
<evidence type="ECO:0000313" key="11">
    <source>
        <dbReference type="EMBL" id="MDD7972754.1"/>
    </source>
</evidence>
<comment type="subunit">
    <text evidence="9">The complex comprises the extracytoplasmic solute receptor protein and the two transmembrane proteins.</text>
</comment>
<evidence type="ECO:0000256" key="1">
    <source>
        <dbReference type="ARBA" id="ARBA00004429"/>
    </source>
</evidence>
<keyword evidence="6 9" id="KW-1133">Transmembrane helix</keyword>
<gene>
    <name evidence="11" type="ORF">PUT78_16795</name>
</gene>
<keyword evidence="2 9" id="KW-0813">Transport</keyword>
<feature type="transmembrane region" description="Helical" evidence="9">
    <location>
        <begin position="28"/>
        <end position="49"/>
    </location>
</feature>
<comment type="similarity">
    <text evidence="8 9">Belongs to the TRAP transporter small permease family.</text>
</comment>
<evidence type="ECO:0000256" key="3">
    <source>
        <dbReference type="ARBA" id="ARBA00022475"/>
    </source>
</evidence>
<reference evidence="11" key="1">
    <citation type="submission" date="2023-02" db="EMBL/GenBank/DDBJ databases">
        <title>Description of Roseinatronobacter alkalisoli sp. nov., an alkaliphilic bacerium isolated from soda soil.</title>
        <authorList>
            <person name="Wei W."/>
        </authorList>
    </citation>
    <scope>NUCLEOTIDE SEQUENCE</scope>
    <source>
        <strain evidence="11">HJB301</strain>
    </source>
</reference>